<dbReference type="EMBL" id="JAUSYY010000001">
    <property type="protein sequence ID" value="MDQ0893883.1"/>
    <property type="molecule type" value="Genomic_DNA"/>
</dbReference>
<dbReference type="PANTHER" id="PTHR28255:SF1">
    <property type="entry name" value="UPF0303 PROTEIN YBR137W"/>
    <property type="match status" value="1"/>
</dbReference>
<gene>
    <name evidence="2" type="ORF">QFZ26_001438</name>
</gene>
<dbReference type="Gene3D" id="3.30.450.150">
    <property type="entry name" value="Haem-degrading domain"/>
    <property type="match status" value="1"/>
</dbReference>
<dbReference type="InterPro" id="IPR038084">
    <property type="entry name" value="PduO/GlcC-like_sf"/>
</dbReference>
<protein>
    <recommendedName>
        <fullName evidence="1">UPF0303 protein QFZ26_001438</fullName>
    </recommendedName>
</protein>
<dbReference type="PANTHER" id="PTHR28255">
    <property type="match status" value="1"/>
</dbReference>
<dbReference type="InterPro" id="IPR010371">
    <property type="entry name" value="YBR137W-like"/>
</dbReference>
<name>A0ABU0R718_9MICO</name>
<organism evidence="2 3">
    <name type="scientific">Agromyces ramosus</name>
    <dbReference type="NCBI Taxonomy" id="33879"/>
    <lineage>
        <taxon>Bacteria</taxon>
        <taxon>Bacillati</taxon>
        <taxon>Actinomycetota</taxon>
        <taxon>Actinomycetes</taxon>
        <taxon>Micrococcales</taxon>
        <taxon>Microbacteriaceae</taxon>
        <taxon>Agromyces</taxon>
    </lineage>
</organism>
<keyword evidence="3" id="KW-1185">Reference proteome</keyword>
<proteinExistence type="inferred from homology"/>
<reference evidence="2 3" key="1">
    <citation type="submission" date="2023-07" db="EMBL/GenBank/DDBJ databases">
        <title>Comparative genomics of wheat-associated soil bacteria to identify genetic determinants of phenazine resistance.</title>
        <authorList>
            <person name="Mouncey N."/>
        </authorList>
    </citation>
    <scope>NUCLEOTIDE SEQUENCE [LARGE SCALE GENOMIC DNA]</scope>
    <source>
        <strain evidence="2 3">V3I3</strain>
    </source>
</reference>
<dbReference type="NCBIfam" id="NF002696">
    <property type="entry name" value="PRK02487.1-5"/>
    <property type="match status" value="1"/>
</dbReference>
<dbReference type="SUPFAM" id="SSF143744">
    <property type="entry name" value="GlcG-like"/>
    <property type="match status" value="1"/>
</dbReference>
<evidence type="ECO:0000313" key="2">
    <source>
        <dbReference type="EMBL" id="MDQ0893883.1"/>
    </source>
</evidence>
<dbReference type="Pfam" id="PF03928">
    <property type="entry name" value="HbpS-like"/>
    <property type="match status" value="1"/>
</dbReference>
<dbReference type="Proteomes" id="UP001239083">
    <property type="component" value="Unassembled WGS sequence"/>
</dbReference>
<comment type="similarity">
    <text evidence="1">Belongs to the UPF0303 family.</text>
</comment>
<dbReference type="InterPro" id="IPR005624">
    <property type="entry name" value="PduO/GlcC-like"/>
</dbReference>
<dbReference type="RefSeq" id="WP_307040672.1">
    <property type="nucleotide sequence ID" value="NZ_JAUSYY010000001.1"/>
</dbReference>
<evidence type="ECO:0000256" key="1">
    <source>
        <dbReference type="HAMAP-Rule" id="MF_00761"/>
    </source>
</evidence>
<sequence length="160" mass="17335">MSGSLDLLDRLLAEEAELQFSRFTLDDAWELGGRLRAAAVAAGHPVAIAIWFGPQRVFHTALPGASADNDAWLDRKHRVVQRFGHASMLVGEEFRAKGEDFNTNARLDPGEYAAHGGVVPIRIVGAGIIGAVGVSGLPQEDDHDLVVEQLRAYLREQRAG</sequence>
<evidence type="ECO:0000313" key="3">
    <source>
        <dbReference type="Proteomes" id="UP001239083"/>
    </source>
</evidence>
<dbReference type="PIRSF" id="PIRSF008757">
    <property type="entry name" value="UCP008757"/>
    <property type="match status" value="1"/>
</dbReference>
<comment type="caution">
    <text evidence="2">The sequence shown here is derived from an EMBL/GenBank/DDBJ whole genome shotgun (WGS) entry which is preliminary data.</text>
</comment>
<accession>A0ABU0R718</accession>
<dbReference type="HAMAP" id="MF_00761">
    <property type="entry name" value="UPF0303"/>
    <property type="match status" value="1"/>
</dbReference>